<evidence type="ECO:0000313" key="2">
    <source>
        <dbReference type="EMBL" id="QKJ28514.1"/>
    </source>
</evidence>
<protein>
    <submittedName>
        <fullName evidence="2">DUF3826 domain-containing protein</fullName>
    </submittedName>
</protein>
<dbReference type="InterPro" id="IPR024284">
    <property type="entry name" value="DUF3826"/>
</dbReference>
<dbReference type="Proteomes" id="UP000505355">
    <property type="component" value="Chromosome"/>
</dbReference>
<feature type="signal peptide" evidence="1">
    <location>
        <begin position="1"/>
        <end position="21"/>
    </location>
</feature>
<dbReference type="Pfam" id="PF12875">
    <property type="entry name" value="DUF3826"/>
    <property type="match status" value="1"/>
</dbReference>
<dbReference type="EMBL" id="CP054139">
    <property type="protein sequence ID" value="QKJ28514.1"/>
    <property type="molecule type" value="Genomic_DNA"/>
</dbReference>
<proteinExistence type="predicted"/>
<evidence type="ECO:0000313" key="3">
    <source>
        <dbReference type="Proteomes" id="UP000505355"/>
    </source>
</evidence>
<gene>
    <name evidence="2" type="ORF">HQ865_01640</name>
</gene>
<sequence length="225" mass="25040">MKYYIIMLVCLLSGTMVMAQAQAEKDYTKVISDRTGKYLVNIGITDTLSPKFKKAQAVLMDQYRAINSIHDARNAKVKEIKATAGDDKAAANAKVAATDSIMNAQLTALHPVFLAKLGKELTPQQVEAMKDEMTYKKVAVTYNGYTDELPQLTDAQKTQIKNWLIEAREKAIDAGSSDEKTAIFGKYKGRINNYLSKEGYDMKKAGEEWQKRLKEKAAAKSPSNN</sequence>
<keyword evidence="1" id="KW-0732">Signal</keyword>
<evidence type="ECO:0000256" key="1">
    <source>
        <dbReference type="SAM" id="SignalP"/>
    </source>
</evidence>
<keyword evidence="3" id="KW-1185">Reference proteome</keyword>
<name>A0A7D4TLS7_9SPHI</name>
<dbReference type="KEGG" id="mmab:HQ865_01640"/>
<feature type="chain" id="PRO_5028841548" evidence="1">
    <location>
        <begin position="22"/>
        <end position="225"/>
    </location>
</feature>
<organism evidence="2 3">
    <name type="scientific">Mucilaginibacter mali</name>
    <dbReference type="NCBI Taxonomy" id="2740462"/>
    <lineage>
        <taxon>Bacteria</taxon>
        <taxon>Pseudomonadati</taxon>
        <taxon>Bacteroidota</taxon>
        <taxon>Sphingobacteriia</taxon>
        <taxon>Sphingobacteriales</taxon>
        <taxon>Sphingobacteriaceae</taxon>
        <taxon>Mucilaginibacter</taxon>
    </lineage>
</organism>
<dbReference type="AlphaFoldDB" id="A0A7D4TLS7"/>
<dbReference type="RefSeq" id="WP_173413216.1">
    <property type="nucleotide sequence ID" value="NZ_CP054139.1"/>
</dbReference>
<reference evidence="2 3" key="1">
    <citation type="submission" date="2020-05" db="EMBL/GenBank/DDBJ databases">
        <title>Mucilaginibacter mali sp. nov.</title>
        <authorList>
            <person name="Kim H.S."/>
            <person name="Lee K.C."/>
            <person name="Suh M.K."/>
            <person name="Kim J.-S."/>
            <person name="Han K.-I."/>
            <person name="Eom M.K."/>
            <person name="Shin Y.K."/>
            <person name="Lee J.-S."/>
        </authorList>
    </citation>
    <scope>NUCLEOTIDE SEQUENCE [LARGE SCALE GENOMIC DNA]</scope>
    <source>
        <strain evidence="2 3">G2-14</strain>
    </source>
</reference>
<accession>A0A7D4TLS7</accession>